<dbReference type="CDD" id="cd02537">
    <property type="entry name" value="GT8_Glycogenin"/>
    <property type="match status" value="1"/>
</dbReference>
<feature type="transmembrane region" description="Helical" evidence="2">
    <location>
        <begin position="564"/>
        <end position="587"/>
    </location>
</feature>
<sequence length="608" mass="64975">MRRRSSPTRTTRSPLAAALFFCVALLAAAGPAASADPASSNEAQRESGPQLGTPGGDWAIDSAATTALQREAYATLLYSDDFLLGVRVLGQSLRETGTVRDLVVLVTPDVSDSSLMTLMLDGWKVRRVGLVDNPGMWTQEKAQASKQRPTKFPKRFAGVYTKLLIFNLTQYEHVVYLDADTIAVRNMDELFLCDGLCGVLRHSERINTGVLALTPSTELFNAMMASIGTTPSYTGGDQGFLNALFADWAAAPLFDPRQGRLLSESSEWRTSTAAAKGLPLGRLPTVYNADLGLYLMNSFRWTLPPAEIRVLHFTLATFKPWHWWSGWIMRDTAAQWQALRGRLPPSSEGVAGGQTSHQQLAAVALAAAPLLLAAVLVQRFLWHQGLGLYLRCCCLRLRQVLAQPRHSRSGSGSGGSGGSSTSSSPQSSCGSAELQQLLEPVAAVAGIVSVPAWLTAVAACAGVAAAAVSLGCTTLLLIPRQVSPAVGWLLAYECTAVGLVALYSTFLHACHWHGRDGTTAAPSANGLRRPWGASIVLFATILFSLGLVPWWPDILGVKTFVARVLLTAFLGVLSAIVCTQAFISLAARWYSCGASEAAISRASCKVLV</sequence>
<accession>A0AAD5H7P6</accession>
<feature type="transmembrane region" description="Helical" evidence="2">
    <location>
        <begin position="490"/>
        <end position="510"/>
    </location>
</feature>
<protein>
    <recommendedName>
        <fullName evidence="6">Hexosyltransferase</fullName>
    </recommendedName>
</protein>
<dbReference type="Gene3D" id="3.90.550.10">
    <property type="entry name" value="Spore Coat Polysaccharide Biosynthesis Protein SpsA, Chain A"/>
    <property type="match status" value="1"/>
</dbReference>
<keyword evidence="2" id="KW-0812">Transmembrane</keyword>
<keyword evidence="3" id="KW-0732">Signal</keyword>
<dbReference type="PANTHER" id="PTHR11183">
    <property type="entry name" value="GLYCOGENIN SUBFAMILY MEMBER"/>
    <property type="match status" value="1"/>
</dbReference>
<dbReference type="InterPro" id="IPR050587">
    <property type="entry name" value="GNT1/Glycosyltrans_8"/>
</dbReference>
<keyword evidence="2" id="KW-1133">Transmembrane helix</keyword>
<name>A0AAD5H7P6_9CHLO</name>
<dbReference type="SUPFAM" id="SSF53448">
    <property type="entry name" value="Nucleotide-diphospho-sugar transferases"/>
    <property type="match status" value="1"/>
</dbReference>
<organism evidence="4 5">
    <name type="scientific">Chlorella ohadii</name>
    <dbReference type="NCBI Taxonomy" id="2649997"/>
    <lineage>
        <taxon>Eukaryota</taxon>
        <taxon>Viridiplantae</taxon>
        <taxon>Chlorophyta</taxon>
        <taxon>core chlorophytes</taxon>
        <taxon>Trebouxiophyceae</taxon>
        <taxon>Chlorellales</taxon>
        <taxon>Chlorellaceae</taxon>
        <taxon>Chlorella clade</taxon>
        <taxon>Chlorella</taxon>
    </lineage>
</organism>
<evidence type="ECO:0000256" key="1">
    <source>
        <dbReference type="SAM" id="MobiDB-lite"/>
    </source>
</evidence>
<feature type="transmembrane region" description="Helical" evidence="2">
    <location>
        <begin position="360"/>
        <end position="381"/>
    </location>
</feature>
<feature type="region of interest" description="Disordered" evidence="1">
    <location>
        <begin position="35"/>
        <end position="56"/>
    </location>
</feature>
<keyword evidence="2" id="KW-0472">Membrane</keyword>
<feature type="chain" id="PRO_5041975680" description="Hexosyltransferase" evidence="3">
    <location>
        <begin position="35"/>
        <end position="608"/>
    </location>
</feature>
<feature type="region of interest" description="Disordered" evidence="1">
    <location>
        <begin position="405"/>
        <end position="429"/>
    </location>
</feature>
<evidence type="ECO:0000256" key="2">
    <source>
        <dbReference type="SAM" id="Phobius"/>
    </source>
</evidence>
<dbReference type="AlphaFoldDB" id="A0AAD5H7P6"/>
<reference evidence="4" key="1">
    <citation type="submission" date="2020-11" db="EMBL/GenBank/DDBJ databases">
        <title>Chlorella ohadii genome sequencing and assembly.</title>
        <authorList>
            <person name="Murik O."/>
            <person name="Treves H."/>
            <person name="Kedem I."/>
            <person name="Shotland Y."/>
            <person name="Kaplan A."/>
        </authorList>
    </citation>
    <scope>NUCLEOTIDE SEQUENCE</scope>
    <source>
        <strain evidence="4">1</strain>
    </source>
</reference>
<evidence type="ECO:0000313" key="5">
    <source>
        <dbReference type="Proteomes" id="UP001205105"/>
    </source>
</evidence>
<comment type="caution">
    <text evidence="4">The sequence shown here is derived from an EMBL/GenBank/DDBJ whole genome shotgun (WGS) entry which is preliminary data.</text>
</comment>
<dbReference type="InterPro" id="IPR029044">
    <property type="entry name" value="Nucleotide-diphossugar_trans"/>
</dbReference>
<feature type="transmembrane region" description="Helical" evidence="2">
    <location>
        <begin position="531"/>
        <end position="552"/>
    </location>
</feature>
<evidence type="ECO:0000256" key="3">
    <source>
        <dbReference type="SAM" id="SignalP"/>
    </source>
</evidence>
<evidence type="ECO:0008006" key="6">
    <source>
        <dbReference type="Google" id="ProtNLM"/>
    </source>
</evidence>
<gene>
    <name evidence="4" type="ORF">COHA_002278</name>
</gene>
<proteinExistence type="predicted"/>
<keyword evidence="5" id="KW-1185">Reference proteome</keyword>
<feature type="signal peptide" evidence="3">
    <location>
        <begin position="1"/>
        <end position="34"/>
    </location>
</feature>
<evidence type="ECO:0000313" key="4">
    <source>
        <dbReference type="EMBL" id="KAI7844143.1"/>
    </source>
</evidence>
<feature type="transmembrane region" description="Helical" evidence="2">
    <location>
        <begin position="453"/>
        <end position="478"/>
    </location>
</feature>
<dbReference type="Proteomes" id="UP001205105">
    <property type="component" value="Unassembled WGS sequence"/>
</dbReference>
<dbReference type="EMBL" id="JADXDR010000033">
    <property type="protein sequence ID" value="KAI7844143.1"/>
    <property type="molecule type" value="Genomic_DNA"/>
</dbReference>
<feature type="compositionally biased region" description="Low complexity" evidence="1">
    <location>
        <begin position="419"/>
        <end position="429"/>
    </location>
</feature>